<dbReference type="InterPro" id="IPR043502">
    <property type="entry name" value="DNA/RNA_pol_sf"/>
</dbReference>
<name>A0AAV3RH98_LITER</name>
<organism evidence="2 3">
    <name type="scientific">Lithospermum erythrorhizon</name>
    <name type="common">Purple gromwell</name>
    <name type="synonym">Lithospermum officinale var. erythrorhizon</name>
    <dbReference type="NCBI Taxonomy" id="34254"/>
    <lineage>
        <taxon>Eukaryota</taxon>
        <taxon>Viridiplantae</taxon>
        <taxon>Streptophyta</taxon>
        <taxon>Embryophyta</taxon>
        <taxon>Tracheophyta</taxon>
        <taxon>Spermatophyta</taxon>
        <taxon>Magnoliopsida</taxon>
        <taxon>eudicotyledons</taxon>
        <taxon>Gunneridae</taxon>
        <taxon>Pentapetalae</taxon>
        <taxon>asterids</taxon>
        <taxon>lamiids</taxon>
        <taxon>Boraginales</taxon>
        <taxon>Boraginaceae</taxon>
        <taxon>Boraginoideae</taxon>
        <taxon>Lithospermeae</taxon>
        <taxon>Lithospermum</taxon>
    </lineage>
</organism>
<dbReference type="SUPFAM" id="SSF56672">
    <property type="entry name" value="DNA/RNA polymerases"/>
    <property type="match status" value="1"/>
</dbReference>
<gene>
    <name evidence="2" type="ORF">LIER_27883</name>
</gene>
<comment type="caution">
    <text evidence="2">The sequence shown here is derived from an EMBL/GenBank/DDBJ whole genome shotgun (WGS) entry which is preliminary data.</text>
</comment>
<dbReference type="EMBL" id="BAABME010009106">
    <property type="protein sequence ID" value="GAA0174501.1"/>
    <property type="molecule type" value="Genomic_DNA"/>
</dbReference>
<protein>
    <submittedName>
        <fullName evidence="2">Uncharacterized protein</fullName>
    </submittedName>
</protein>
<evidence type="ECO:0000256" key="1">
    <source>
        <dbReference type="SAM" id="MobiDB-lite"/>
    </source>
</evidence>
<evidence type="ECO:0000313" key="2">
    <source>
        <dbReference type="EMBL" id="GAA0174501.1"/>
    </source>
</evidence>
<accession>A0AAV3RH98</accession>
<sequence length="173" mass="20132">MRQGSKRRNYDPLPQKGLVQSTRQFHKDGLTPLKISIAKVNTVKSEVDEDNLQRERESEKKAMPHEEVLTVPFKQENKEKTFQIGTKLGKEHHQRLIALVREFEDIFAWGPEDMPVIDTTVVVHRDEVQTLLKAQVIRELKLSAWIANIVLVKKSNNKWQMWTDFTSLNKVCS</sequence>
<dbReference type="AlphaFoldDB" id="A0AAV3RH98"/>
<dbReference type="Gene3D" id="3.10.10.10">
    <property type="entry name" value="HIV Type 1 Reverse Transcriptase, subunit A, domain 1"/>
    <property type="match status" value="1"/>
</dbReference>
<proteinExistence type="predicted"/>
<reference evidence="2 3" key="1">
    <citation type="submission" date="2024-01" db="EMBL/GenBank/DDBJ databases">
        <title>The complete chloroplast genome sequence of Lithospermum erythrorhizon: insights into the phylogenetic relationship among Boraginaceae species and the maternal lineages of purple gromwells.</title>
        <authorList>
            <person name="Okada T."/>
            <person name="Watanabe K."/>
        </authorList>
    </citation>
    <scope>NUCLEOTIDE SEQUENCE [LARGE SCALE GENOMIC DNA]</scope>
</reference>
<dbReference type="Proteomes" id="UP001454036">
    <property type="component" value="Unassembled WGS sequence"/>
</dbReference>
<evidence type="ECO:0000313" key="3">
    <source>
        <dbReference type="Proteomes" id="UP001454036"/>
    </source>
</evidence>
<feature type="region of interest" description="Disordered" evidence="1">
    <location>
        <begin position="1"/>
        <end position="20"/>
    </location>
</feature>
<keyword evidence="3" id="KW-1185">Reference proteome</keyword>